<protein>
    <submittedName>
        <fullName evidence="2">Membrane protein</fullName>
    </submittedName>
</protein>
<evidence type="ECO:0000313" key="3">
    <source>
        <dbReference type="Proteomes" id="UP001204798"/>
    </source>
</evidence>
<keyword evidence="1" id="KW-1133">Transmembrane helix</keyword>
<dbReference type="EMBL" id="JANUCP010000002">
    <property type="protein sequence ID" value="MCS3918799.1"/>
    <property type="molecule type" value="Genomic_DNA"/>
</dbReference>
<feature type="transmembrane region" description="Helical" evidence="1">
    <location>
        <begin position="80"/>
        <end position="99"/>
    </location>
</feature>
<dbReference type="Proteomes" id="UP001204798">
    <property type="component" value="Unassembled WGS sequence"/>
</dbReference>
<sequence length="141" mass="16210">MPEAKPSLAGALLLLVMIAGGITGLMWEVFAFARKRTFLSPARFAWRIIGWVLIIAVFFGMFAGLYLIQFSEIRSAVRYWTFFLAFAFLAVAFLVVMAFRDWRWLMSEQFRRKVELYHQLGEELKKLAEGKQPPEGDGHEG</sequence>
<feature type="transmembrane region" description="Helical" evidence="1">
    <location>
        <begin position="44"/>
        <end position="68"/>
    </location>
</feature>
<reference evidence="2 3" key="1">
    <citation type="submission" date="2022-08" db="EMBL/GenBank/DDBJ databases">
        <title>Bacterial and archaeal communities from various locations to study Microbial Dark Matter (Phase II).</title>
        <authorList>
            <person name="Stepanauskas R."/>
        </authorList>
    </citation>
    <scope>NUCLEOTIDE SEQUENCE [LARGE SCALE GENOMIC DNA]</scope>
    <source>
        <strain evidence="2 3">PD1</strain>
    </source>
</reference>
<organism evidence="2 3">
    <name type="scientific">Candidatus Fervidibacter sacchari</name>
    <dbReference type="NCBI Taxonomy" id="1448929"/>
    <lineage>
        <taxon>Bacteria</taxon>
        <taxon>Candidatus Fervidibacterota</taxon>
        <taxon>Candidatus Fervidibacter</taxon>
    </lineage>
</organism>
<keyword evidence="1" id="KW-0472">Membrane</keyword>
<keyword evidence="1" id="KW-0812">Transmembrane</keyword>
<name>A0ABT2ELI5_9BACT</name>
<accession>A0ABT2ELI5</accession>
<gene>
    <name evidence="2" type="ORF">M2350_001199</name>
</gene>
<dbReference type="RefSeq" id="WP_259094844.1">
    <property type="nucleotide sequence ID" value="NZ_CP130454.1"/>
</dbReference>
<keyword evidence="3" id="KW-1185">Reference proteome</keyword>
<feature type="transmembrane region" description="Helical" evidence="1">
    <location>
        <begin position="12"/>
        <end position="32"/>
    </location>
</feature>
<comment type="caution">
    <text evidence="2">The sequence shown here is derived from an EMBL/GenBank/DDBJ whole genome shotgun (WGS) entry which is preliminary data.</text>
</comment>
<evidence type="ECO:0000256" key="1">
    <source>
        <dbReference type="SAM" id="Phobius"/>
    </source>
</evidence>
<proteinExistence type="predicted"/>
<evidence type="ECO:0000313" key="2">
    <source>
        <dbReference type="EMBL" id="MCS3918799.1"/>
    </source>
</evidence>